<feature type="region of interest" description="Disordered" evidence="6">
    <location>
        <begin position="371"/>
        <end position="397"/>
    </location>
</feature>
<evidence type="ECO:0000313" key="9">
    <source>
        <dbReference type="Proteomes" id="UP000238801"/>
    </source>
</evidence>
<accession>A0A2T0WYY4</accession>
<feature type="region of interest" description="Disordered" evidence="6">
    <location>
        <begin position="1"/>
        <end position="23"/>
    </location>
</feature>
<dbReference type="PANTHER" id="PTHR10465:SF0">
    <property type="entry name" value="SARCALUMENIN"/>
    <property type="match status" value="1"/>
</dbReference>
<evidence type="ECO:0000256" key="2">
    <source>
        <dbReference type="ARBA" id="ARBA00022741"/>
    </source>
</evidence>
<evidence type="ECO:0000256" key="4">
    <source>
        <dbReference type="ARBA" id="ARBA00023134"/>
    </source>
</evidence>
<dbReference type="Pfam" id="PF00350">
    <property type="entry name" value="Dynamin_N"/>
    <property type="match status" value="1"/>
</dbReference>
<keyword evidence="5" id="KW-0472">Membrane</keyword>
<dbReference type="GO" id="GO:0008053">
    <property type="term" value="P:mitochondrial fusion"/>
    <property type="evidence" value="ECO:0007669"/>
    <property type="project" value="TreeGrafter"/>
</dbReference>
<comment type="subcellular location">
    <subcellularLocation>
        <location evidence="1">Membrane</location>
    </subcellularLocation>
</comment>
<reference evidence="8 9" key="1">
    <citation type="submission" date="2018-03" db="EMBL/GenBank/DDBJ databases">
        <title>Genomic Encyclopedia of Archaeal and Bacterial Type Strains, Phase II (KMG-II): from individual species to whole genera.</title>
        <authorList>
            <person name="Goeker M."/>
        </authorList>
    </citation>
    <scope>NUCLEOTIDE SEQUENCE [LARGE SCALE GENOMIC DNA]</scope>
    <source>
        <strain evidence="8 9">DSM 29318</strain>
    </source>
</reference>
<feature type="domain" description="Dynamin N-terminal" evidence="7">
    <location>
        <begin position="65"/>
        <end position="277"/>
    </location>
</feature>
<dbReference type="AlphaFoldDB" id="A0A2T0WYY4"/>
<organism evidence="8 9">
    <name type="scientific">Hasllibacter halocynthiae</name>
    <dbReference type="NCBI Taxonomy" id="595589"/>
    <lineage>
        <taxon>Bacteria</taxon>
        <taxon>Pseudomonadati</taxon>
        <taxon>Pseudomonadota</taxon>
        <taxon>Alphaproteobacteria</taxon>
        <taxon>Rhodobacterales</taxon>
        <taxon>Roseobacteraceae</taxon>
        <taxon>Hasllibacter</taxon>
    </lineage>
</organism>
<dbReference type="GO" id="GO:0005525">
    <property type="term" value="F:GTP binding"/>
    <property type="evidence" value="ECO:0007669"/>
    <property type="project" value="UniProtKB-KW"/>
</dbReference>
<evidence type="ECO:0000259" key="7">
    <source>
        <dbReference type="Pfam" id="PF00350"/>
    </source>
</evidence>
<gene>
    <name evidence="8" type="ORF">BCF33_2794</name>
</gene>
<protein>
    <submittedName>
        <fullName evidence="8">Dynamin family protein</fullName>
    </submittedName>
</protein>
<keyword evidence="9" id="KW-1185">Reference proteome</keyword>
<dbReference type="EMBL" id="PVTT01000004">
    <property type="protein sequence ID" value="PRY91912.1"/>
    <property type="molecule type" value="Genomic_DNA"/>
</dbReference>
<name>A0A2T0WYY4_9RHOB</name>
<dbReference type="Gene3D" id="3.40.50.300">
    <property type="entry name" value="P-loop containing nucleotide triphosphate hydrolases"/>
    <property type="match status" value="1"/>
</dbReference>
<evidence type="ECO:0000256" key="3">
    <source>
        <dbReference type="ARBA" id="ARBA00022801"/>
    </source>
</evidence>
<keyword evidence="3" id="KW-0378">Hydrolase</keyword>
<dbReference type="GO" id="GO:0016020">
    <property type="term" value="C:membrane"/>
    <property type="evidence" value="ECO:0007669"/>
    <property type="project" value="UniProtKB-SubCell"/>
</dbReference>
<dbReference type="GO" id="GO:0003924">
    <property type="term" value="F:GTPase activity"/>
    <property type="evidence" value="ECO:0007669"/>
    <property type="project" value="InterPro"/>
</dbReference>
<dbReference type="CDD" id="cd00882">
    <property type="entry name" value="Ras_like_GTPase"/>
    <property type="match status" value="1"/>
</dbReference>
<dbReference type="PANTHER" id="PTHR10465">
    <property type="entry name" value="TRANSMEMBRANE GTPASE FZO1"/>
    <property type="match status" value="1"/>
</dbReference>
<evidence type="ECO:0000256" key="6">
    <source>
        <dbReference type="SAM" id="MobiDB-lite"/>
    </source>
</evidence>
<dbReference type="Proteomes" id="UP000238801">
    <property type="component" value="Unassembled WGS sequence"/>
</dbReference>
<sequence>MGLMDTASPALRPAAPRIPEAARRAERQRARLLELLGEIAGLVPPEMAARLAALREELDGQAVRVSILGQVKAGKTALTNALIGKPGLLPSDVNPWTSVVTQIHLNTARPDRRAAVFRFFTSEDWAGMTERGGRLGEMTEAAGMEFEVAELREQIGAMQRRTEARLGRNFQMLLDGQHSFAGYSPELVEKYVCMGDEPGGEGGEGAADPAGRYADVTRQADLFAESADFVLPTVICDTPGVNDRFLVREAATLERLGEADICVLVLNANQALSDADMGLLRILRGMRSDQVVLFVNRVDQLASPSAQIPRIEAALREVLAGHGLDARMPVVFGSAVWAELASFGACDSVGSGSLEVLAALAEERAWRLEEGEDGGAGTAAAGEGPAPGGPGWNGAKATDLSGLHELRALVQERGAAGAAAPRLGRAARRASRLAQQSALLLEDALGERSSLREGLDVGRLVDDLDALLQQVDLACRETIEDASSEMLMLVSGAYHDFVSREAAALGRLIDAGGDPRDWQPDAAALHRELNSAYSRFAQAAPGKVAAVFDAAATRVGAIYADVLEEGANVFAVAAPRPEAPGAPTALMRTMQVDLCGGWASGWLRRRLRPSSFVDRFREVIGREMQEVAEEVRRIHIADFERRVRAQLHDFLSDHLAMLDGLQALDGAAQRSAIRRNLGLRTEIAGRAARLREAAAELEALRRAVGS</sequence>
<feature type="compositionally biased region" description="Low complexity" evidence="6">
    <location>
        <begin position="9"/>
        <end position="19"/>
    </location>
</feature>
<dbReference type="InterPro" id="IPR027094">
    <property type="entry name" value="Mitofusin_fam"/>
</dbReference>
<dbReference type="SUPFAM" id="SSF52540">
    <property type="entry name" value="P-loop containing nucleoside triphosphate hydrolases"/>
    <property type="match status" value="1"/>
</dbReference>
<comment type="caution">
    <text evidence="8">The sequence shown here is derived from an EMBL/GenBank/DDBJ whole genome shotgun (WGS) entry which is preliminary data.</text>
</comment>
<dbReference type="InterPro" id="IPR045063">
    <property type="entry name" value="Dynamin_N"/>
</dbReference>
<dbReference type="InterPro" id="IPR027417">
    <property type="entry name" value="P-loop_NTPase"/>
</dbReference>
<proteinExistence type="predicted"/>
<evidence type="ECO:0000313" key="8">
    <source>
        <dbReference type="EMBL" id="PRY91912.1"/>
    </source>
</evidence>
<evidence type="ECO:0000256" key="5">
    <source>
        <dbReference type="ARBA" id="ARBA00023136"/>
    </source>
</evidence>
<keyword evidence="4" id="KW-0342">GTP-binding</keyword>
<keyword evidence="2" id="KW-0547">Nucleotide-binding</keyword>
<evidence type="ECO:0000256" key="1">
    <source>
        <dbReference type="ARBA" id="ARBA00004370"/>
    </source>
</evidence>